<organism evidence="1 2">
    <name type="scientific">Trichothecium roseum</name>
    <dbReference type="NCBI Taxonomy" id="47278"/>
    <lineage>
        <taxon>Eukaryota</taxon>
        <taxon>Fungi</taxon>
        <taxon>Dikarya</taxon>
        <taxon>Ascomycota</taxon>
        <taxon>Pezizomycotina</taxon>
        <taxon>Sordariomycetes</taxon>
        <taxon>Hypocreomycetidae</taxon>
        <taxon>Hypocreales</taxon>
        <taxon>Hypocreales incertae sedis</taxon>
        <taxon>Trichothecium</taxon>
    </lineage>
</organism>
<evidence type="ECO:0000313" key="2">
    <source>
        <dbReference type="Proteomes" id="UP001163324"/>
    </source>
</evidence>
<protein>
    <submittedName>
        <fullName evidence="1">Uncharacterized protein</fullName>
    </submittedName>
</protein>
<keyword evidence="2" id="KW-1185">Reference proteome</keyword>
<sequence length="467" mass="50260">MARDQGVFGRQSSSRNHEYEPLTTNGGDATPREEEQEESEEYDASAALLEEPSSVEIPFSWLEYGIFVLLGMAMLWAWNMFLAAAPYFASRFSASPGLSDSFQSAILATSTVTNLGVMLLLSRMQSSASYPFRINLALAVNMAVFALLTASTGFLLASPRTYFAFVMATVAGSAWATGLVQNGAFAFAASFGRPEYMQALMAGQGVAGVLPAVAQVVTVLAFPPGEDGGQADGGRSSAFAYFLAAVVISFATLLAFIPLVRRHNRIVESKMAQQLAESMTSIEEAERTARKVVPLMVLLRKLRWLAASVALVFTVTMFYPVFTAKITSVNPPSKGAFFRPEVFIPLAFFCWNLGDLGGRMATVLPYSLNRRPKLLFALTASRVVWIPLYLACNIRGEGAVVPSDFFYLFVVQFLFGLTNGWLSASSMMAAPEWVDDGEKEAAGGFMGLCLVAGLAAGSVLSFTAAGV</sequence>
<evidence type="ECO:0000313" key="1">
    <source>
        <dbReference type="EMBL" id="KAI9903325.1"/>
    </source>
</evidence>
<dbReference type="Proteomes" id="UP001163324">
    <property type="component" value="Chromosome 2"/>
</dbReference>
<reference evidence="1" key="1">
    <citation type="submission" date="2022-10" db="EMBL/GenBank/DDBJ databases">
        <title>Complete Genome of Trichothecium roseum strain YXFP-22015, a Plant Pathogen Isolated from Citrus.</title>
        <authorList>
            <person name="Wang Y."/>
            <person name="Zhu L."/>
        </authorList>
    </citation>
    <scope>NUCLEOTIDE SEQUENCE</scope>
    <source>
        <strain evidence="1">YXFP-22015</strain>
    </source>
</reference>
<gene>
    <name evidence="1" type="ORF">N3K66_002677</name>
</gene>
<dbReference type="EMBL" id="CM047941">
    <property type="protein sequence ID" value="KAI9903325.1"/>
    <property type="molecule type" value="Genomic_DNA"/>
</dbReference>
<proteinExistence type="predicted"/>
<accession>A0ACC0VA82</accession>
<comment type="caution">
    <text evidence="1">The sequence shown here is derived from an EMBL/GenBank/DDBJ whole genome shotgun (WGS) entry which is preliminary data.</text>
</comment>
<name>A0ACC0VA82_9HYPO</name>